<accession>A0A6B3M002</accession>
<dbReference type="PROSITE" id="PS51257">
    <property type="entry name" value="PROKAR_LIPOPROTEIN"/>
    <property type="match status" value="1"/>
</dbReference>
<evidence type="ECO:0000256" key="1">
    <source>
        <dbReference type="SAM" id="SignalP"/>
    </source>
</evidence>
<sequence length="153" mass="17260">MKISALIIVLACMFTACSRQHDTQVAHNPAEHAAATEQKATAELALNGEERWHADEATNENIAQLQQLMQDHLRLPDYNSVEAVSELGSLMQSGFQEVFDECRMKGPEHDMLHVYLMPMLDDVKALNADNLDSAIAARDRLAKRLDLYQTYFK</sequence>
<name>A0A6B3M002_9BACT</name>
<comment type="caution">
    <text evidence="2">The sequence shown here is derived from an EMBL/GenBank/DDBJ whole genome shotgun (WGS) entry which is preliminary data.</text>
</comment>
<dbReference type="RefSeq" id="WP_163916001.1">
    <property type="nucleotide sequence ID" value="NZ_JAAGWD010000007.1"/>
</dbReference>
<keyword evidence="1" id="KW-0732">Signal</keyword>
<reference evidence="2 3" key="1">
    <citation type="submission" date="2020-02" db="EMBL/GenBank/DDBJ databases">
        <authorList>
            <person name="Kim M.K."/>
        </authorList>
    </citation>
    <scope>NUCLEOTIDE SEQUENCE [LARGE SCALE GENOMIC DNA]</scope>
    <source>
        <strain evidence="2 3">BT327</strain>
    </source>
</reference>
<evidence type="ECO:0000313" key="3">
    <source>
        <dbReference type="Proteomes" id="UP000474777"/>
    </source>
</evidence>
<keyword evidence="3" id="KW-1185">Reference proteome</keyword>
<gene>
    <name evidence="2" type="ORF">GXP69_15495</name>
</gene>
<evidence type="ECO:0000313" key="2">
    <source>
        <dbReference type="EMBL" id="NEM99104.1"/>
    </source>
</evidence>
<dbReference type="Proteomes" id="UP000474777">
    <property type="component" value="Unassembled WGS sequence"/>
</dbReference>
<feature type="chain" id="PRO_5025428825" description="DnrO protein" evidence="1">
    <location>
        <begin position="22"/>
        <end position="153"/>
    </location>
</feature>
<proteinExistence type="predicted"/>
<protein>
    <recommendedName>
        <fullName evidence="4">DnrO protein</fullName>
    </recommendedName>
</protein>
<dbReference type="AlphaFoldDB" id="A0A6B3M002"/>
<evidence type="ECO:0008006" key="4">
    <source>
        <dbReference type="Google" id="ProtNLM"/>
    </source>
</evidence>
<organism evidence="2 3">
    <name type="scientific">Pontibacter burrus</name>
    <dbReference type="NCBI Taxonomy" id="2704466"/>
    <lineage>
        <taxon>Bacteria</taxon>
        <taxon>Pseudomonadati</taxon>
        <taxon>Bacteroidota</taxon>
        <taxon>Cytophagia</taxon>
        <taxon>Cytophagales</taxon>
        <taxon>Hymenobacteraceae</taxon>
        <taxon>Pontibacter</taxon>
    </lineage>
</organism>
<feature type="signal peptide" evidence="1">
    <location>
        <begin position="1"/>
        <end position="21"/>
    </location>
</feature>
<dbReference type="EMBL" id="JAAGWD010000007">
    <property type="protein sequence ID" value="NEM99104.1"/>
    <property type="molecule type" value="Genomic_DNA"/>
</dbReference>